<dbReference type="Pfam" id="PF20556">
    <property type="entry name" value="DUF6768"/>
    <property type="match status" value="1"/>
</dbReference>
<evidence type="ECO:0000256" key="1">
    <source>
        <dbReference type="SAM" id="Phobius"/>
    </source>
</evidence>
<sequence length="125" mass="14174">MSDLDEMIRNALDDEEQGLLHELEREPGFFERAFGTFAGPAGWANLILMVAQAVFFIAGVWFAWVFYQQDSVIEALRWGLPALVLLIVAPVLKMGLMPVMEGQKLARDIRRLELRIERLRGDQAG</sequence>
<name>A0A4S2HEM9_9PROT</name>
<evidence type="ECO:0000313" key="2">
    <source>
        <dbReference type="EMBL" id="TGY94343.1"/>
    </source>
</evidence>
<dbReference type="RefSeq" id="WP_135943539.1">
    <property type="nucleotide sequence ID" value="NZ_BMEI01000001.1"/>
</dbReference>
<keyword evidence="1" id="KW-1133">Transmembrane helix</keyword>
<reference evidence="2 3" key="1">
    <citation type="journal article" date="2013" name="Int. J. Syst. Evol. Microbiol.">
        <title>Marinicauda pacifica gen. nov., sp. nov., a prosthecate alphaproteobacterium of the family Hyphomonadaceae isolated from deep seawater.</title>
        <authorList>
            <person name="Zhang X.Y."/>
            <person name="Li G.W."/>
            <person name="Wang C.S."/>
            <person name="Zhang Y.J."/>
            <person name="Xu X.W."/>
            <person name="Li H."/>
            <person name="Liu A."/>
            <person name="Liu C."/>
            <person name="Xie B.B."/>
            <person name="Qin Q.L."/>
            <person name="Xu Z."/>
            <person name="Chen X.L."/>
            <person name="Zhou B.C."/>
            <person name="Zhang Y.Z."/>
        </authorList>
    </citation>
    <scope>NUCLEOTIDE SEQUENCE [LARGE SCALE GENOMIC DNA]</scope>
    <source>
        <strain evidence="2 3">P-1 km-3</strain>
    </source>
</reference>
<dbReference type="EMBL" id="SRXV01000001">
    <property type="protein sequence ID" value="TGY94343.1"/>
    <property type="molecule type" value="Genomic_DNA"/>
</dbReference>
<protein>
    <submittedName>
        <fullName evidence="2">Uncharacterized protein</fullName>
    </submittedName>
</protein>
<comment type="caution">
    <text evidence="2">The sequence shown here is derived from an EMBL/GenBank/DDBJ whole genome shotgun (WGS) entry which is preliminary data.</text>
</comment>
<gene>
    <name evidence="2" type="ORF">E5162_03455</name>
</gene>
<accession>A0A4S2HEM9</accession>
<proteinExistence type="predicted"/>
<keyword evidence="3" id="KW-1185">Reference proteome</keyword>
<dbReference type="OrthoDB" id="8447559at2"/>
<evidence type="ECO:0000313" key="3">
    <source>
        <dbReference type="Proteomes" id="UP000305451"/>
    </source>
</evidence>
<organism evidence="2 3">
    <name type="scientific">Marinicauda pacifica</name>
    <dbReference type="NCBI Taxonomy" id="1133559"/>
    <lineage>
        <taxon>Bacteria</taxon>
        <taxon>Pseudomonadati</taxon>
        <taxon>Pseudomonadota</taxon>
        <taxon>Alphaproteobacteria</taxon>
        <taxon>Maricaulales</taxon>
        <taxon>Maricaulaceae</taxon>
        <taxon>Marinicauda</taxon>
    </lineage>
</organism>
<keyword evidence="1" id="KW-0472">Membrane</keyword>
<feature type="transmembrane region" description="Helical" evidence="1">
    <location>
        <begin position="78"/>
        <end position="100"/>
    </location>
</feature>
<dbReference type="AlphaFoldDB" id="A0A4S2HEM9"/>
<dbReference type="Proteomes" id="UP000305451">
    <property type="component" value="Unassembled WGS sequence"/>
</dbReference>
<dbReference type="InterPro" id="IPR046659">
    <property type="entry name" value="DUF6768"/>
</dbReference>
<keyword evidence="1" id="KW-0812">Transmembrane</keyword>
<feature type="transmembrane region" description="Helical" evidence="1">
    <location>
        <begin position="46"/>
        <end position="66"/>
    </location>
</feature>